<reference evidence="1" key="1">
    <citation type="submission" date="2023-07" db="EMBL/GenBank/DDBJ databases">
        <title>draft genome sequence of fig (Ficus carica).</title>
        <authorList>
            <person name="Takahashi T."/>
            <person name="Nishimura K."/>
        </authorList>
    </citation>
    <scope>NUCLEOTIDE SEQUENCE</scope>
</reference>
<gene>
    <name evidence="1" type="ORF">TIFTF001_035944</name>
</gene>
<organism evidence="1 2">
    <name type="scientific">Ficus carica</name>
    <name type="common">Common fig</name>
    <dbReference type="NCBI Taxonomy" id="3494"/>
    <lineage>
        <taxon>Eukaryota</taxon>
        <taxon>Viridiplantae</taxon>
        <taxon>Streptophyta</taxon>
        <taxon>Embryophyta</taxon>
        <taxon>Tracheophyta</taxon>
        <taxon>Spermatophyta</taxon>
        <taxon>Magnoliopsida</taxon>
        <taxon>eudicotyledons</taxon>
        <taxon>Gunneridae</taxon>
        <taxon>Pentapetalae</taxon>
        <taxon>rosids</taxon>
        <taxon>fabids</taxon>
        <taxon>Rosales</taxon>
        <taxon>Moraceae</taxon>
        <taxon>Ficeae</taxon>
        <taxon>Ficus</taxon>
    </lineage>
</organism>
<keyword evidence="2" id="KW-1185">Reference proteome</keyword>
<dbReference type="AlphaFoldDB" id="A0AA88JAP2"/>
<evidence type="ECO:0000313" key="2">
    <source>
        <dbReference type="Proteomes" id="UP001187192"/>
    </source>
</evidence>
<comment type="caution">
    <text evidence="1">The sequence shown here is derived from an EMBL/GenBank/DDBJ whole genome shotgun (WGS) entry which is preliminary data.</text>
</comment>
<name>A0AA88JAP2_FICCA</name>
<protein>
    <submittedName>
        <fullName evidence="1">Uncharacterized protein</fullName>
    </submittedName>
</protein>
<evidence type="ECO:0000313" key="1">
    <source>
        <dbReference type="EMBL" id="GMN66877.1"/>
    </source>
</evidence>
<dbReference type="Proteomes" id="UP001187192">
    <property type="component" value="Unassembled WGS sequence"/>
</dbReference>
<proteinExistence type="predicted"/>
<sequence>MLHWIEGQGLIPDRLVVFYPLAFTDAKRFLFLGLPSDLGRSWRSYIGNICLGEDRDAQMHMRSLVHNTSFRNSRVNEMCVVSFDPNDVDIVVLFCDYHVWRCKIYPTLEREWEHVTKLQGRVDQLSVFILVHSPWPTTVPTLLPT</sequence>
<dbReference type="EMBL" id="BTGU01000375">
    <property type="protein sequence ID" value="GMN66877.1"/>
    <property type="molecule type" value="Genomic_DNA"/>
</dbReference>
<accession>A0AA88JAP2</accession>